<dbReference type="EMBL" id="JBHSBB010000014">
    <property type="protein sequence ID" value="MFC4034462.1"/>
    <property type="molecule type" value="Genomic_DNA"/>
</dbReference>
<reference evidence="2" key="1">
    <citation type="journal article" date="2019" name="Int. J. Syst. Evol. Microbiol.">
        <title>The Global Catalogue of Microorganisms (GCM) 10K type strain sequencing project: providing services to taxonomists for standard genome sequencing and annotation.</title>
        <authorList>
            <consortium name="The Broad Institute Genomics Platform"/>
            <consortium name="The Broad Institute Genome Sequencing Center for Infectious Disease"/>
            <person name="Wu L."/>
            <person name="Ma J."/>
        </authorList>
    </citation>
    <scope>NUCLEOTIDE SEQUENCE [LARGE SCALE GENOMIC DNA]</scope>
    <source>
        <strain evidence="2">CGMCC 4.7237</strain>
    </source>
</reference>
<name>A0ABV8HR69_9ACTN</name>
<organism evidence="1 2">
    <name type="scientific">Streptomyces polygonati</name>
    <dbReference type="NCBI Taxonomy" id="1617087"/>
    <lineage>
        <taxon>Bacteria</taxon>
        <taxon>Bacillati</taxon>
        <taxon>Actinomycetota</taxon>
        <taxon>Actinomycetes</taxon>
        <taxon>Kitasatosporales</taxon>
        <taxon>Streptomycetaceae</taxon>
        <taxon>Streptomyces</taxon>
    </lineage>
</organism>
<proteinExistence type="predicted"/>
<dbReference type="Proteomes" id="UP001595765">
    <property type="component" value="Unassembled WGS sequence"/>
</dbReference>
<accession>A0ABV8HR69</accession>
<dbReference type="RefSeq" id="WP_386432610.1">
    <property type="nucleotide sequence ID" value="NZ_JBHSBB010000014.1"/>
</dbReference>
<comment type="caution">
    <text evidence="1">The sequence shown here is derived from an EMBL/GenBank/DDBJ whole genome shotgun (WGS) entry which is preliminary data.</text>
</comment>
<gene>
    <name evidence="1" type="ORF">ACFO3J_23725</name>
</gene>
<evidence type="ECO:0000313" key="2">
    <source>
        <dbReference type="Proteomes" id="UP001595765"/>
    </source>
</evidence>
<keyword evidence="2" id="KW-1185">Reference proteome</keyword>
<protein>
    <submittedName>
        <fullName evidence="1">Uncharacterized protein</fullName>
    </submittedName>
</protein>
<sequence length="45" mass="4928">MAVTLVACSAVVTGVKSRPDPVTLAKIIPWFEEPLRFLTNTVQVE</sequence>
<evidence type="ECO:0000313" key="1">
    <source>
        <dbReference type="EMBL" id="MFC4034462.1"/>
    </source>
</evidence>